<evidence type="ECO:0000313" key="1">
    <source>
        <dbReference type="EMBL" id="JAH40968.1"/>
    </source>
</evidence>
<proteinExistence type="predicted"/>
<reference evidence="1" key="1">
    <citation type="submission" date="2014-11" db="EMBL/GenBank/DDBJ databases">
        <authorList>
            <person name="Amaro Gonzalez C."/>
        </authorList>
    </citation>
    <scope>NUCLEOTIDE SEQUENCE</scope>
</reference>
<accession>A0A0E9SKD9</accession>
<organism evidence="1">
    <name type="scientific">Anguilla anguilla</name>
    <name type="common">European freshwater eel</name>
    <name type="synonym">Muraena anguilla</name>
    <dbReference type="NCBI Taxonomy" id="7936"/>
    <lineage>
        <taxon>Eukaryota</taxon>
        <taxon>Metazoa</taxon>
        <taxon>Chordata</taxon>
        <taxon>Craniata</taxon>
        <taxon>Vertebrata</taxon>
        <taxon>Euteleostomi</taxon>
        <taxon>Actinopterygii</taxon>
        <taxon>Neopterygii</taxon>
        <taxon>Teleostei</taxon>
        <taxon>Anguilliformes</taxon>
        <taxon>Anguillidae</taxon>
        <taxon>Anguilla</taxon>
    </lineage>
</organism>
<dbReference type="AlphaFoldDB" id="A0A0E9SKD9"/>
<dbReference type="EMBL" id="GBXM01067609">
    <property type="protein sequence ID" value="JAH40968.1"/>
    <property type="molecule type" value="Transcribed_RNA"/>
</dbReference>
<reference evidence="1" key="2">
    <citation type="journal article" date="2015" name="Fish Shellfish Immunol.">
        <title>Early steps in the European eel (Anguilla anguilla)-Vibrio vulnificus interaction in the gills: Role of the RtxA13 toxin.</title>
        <authorList>
            <person name="Callol A."/>
            <person name="Pajuelo D."/>
            <person name="Ebbesson L."/>
            <person name="Teles M."/>
            <person name="MacKenzie S."/>
            <person name="Amaro C."/>
        </authorList>
    </citation>
    <scope>NUCLEOTIDE SEQUENCE</scope>
</reference>
<protein>
    <submittedName>
        <fullName evidence="1">Uncharacterized protein</fullName>
    </submittedName>
</protein>
<name>A0A0E9SKD9_ANGAN</name>
<sequence>MPLKLNPAVNIKQNKIPSLILSNDHFAAVLLPQEHHHTVPLSFLLAKKTGIH</sequence>